<dbReference type="InterPro" id="IPR000673">
    <property type="entry name" value="Sig_transdc_resp-reg_Me-estase"/>
</dbReference>
<dbReference type="InterPro" id="IPR050903">
    <property type="entry name" value="Bact_Chemotaxis_MeTrfase"/>
</dbReference>
<sequence length="1019" mass="112891">MTALQPLVVGIGASAGGIPALEGFFRSLDDECGMAFVIVTHLSPDRKSMLDRIVARYTRMPVLTATDGLRVEPEHVYVMPEGRFMTIRDGALWLHEDDPVRRERKPVDVFFAALAEDQGDHAVGIVLSGGDSDGTLGVRFIKEHGGVTLAQGRDGSAPANPEMPENARASGGIDFFEPVEQMPARLMQIRRDAVTPAPLDHEQEASAQVQQEIAKILRSRTGRDFSGYKAKTFLRRVARRMKVVGCATPEAYLQRLRDEPDETAELFRDLLINVTGFFRDAEAFEALRTQVIARLLDGRGADEAIRIWVPGCATGEEVYSLGILLHEALNDIAHPPRVQLFATDIDEDALTVARAGRFPAQLLTGVSPERRQRFFRKDGAAFVICKEVRDMCIFSPHSVIGDPPFSRMDLVSCRNLLIYMDAGLQDQVIPTFHYALKPGGYLFLGSAEGVSRHAHLFGPIDKRSRIFQSRGHDGAPRRLPMSVEGMALNPTASPHSRRIIATADRPLRKLVEAQVLDRHAPAHVVVTTEGEITFYSSNTGRYLEAPRGAPNRDLIDMARRELRIDLRAALRQSQKTLRPAMRQVLMLENEGHDGFLVEIVVEPLETSLSSEPLFLVLFKYLSEAQPLLEQIEEAAPDEAQEAVERELRELRERLQSIIEEYETALEELKSSNEELVSVNEEAQSTNEELEASKEEMQSLNEELTTINGELSSSVEELDRANSDLQNLYAATQVATIFMDGKLVIRNFTPAASAFFNLRDSDVGRPLTDLASHLDFPGLEARVCEVFQTGEGFEQRLSAQRNDQSYLVRLMPYRDHGEGIGGVVVTIVDVSTLAMAERLQRKLFTELNDRVRDLLAAAIDMTGGARHGAASLDAFADDLTKRLHGMARTCELLIETGWTTVPIDALVKTGLVEIDPARIERTSEEIQLRPRQALQLGLILNELALGAGRGGVREGEAPVIAWRLEEGWMTLEWQERGGSSTGMARRIEALATRITALGGLGKIRDTADGPLFALRLPLET</sequence>
<dbReference type="SMART" id="SM00911">
    <property type="entry name" value="HWE_HK"/>
    <property type="match status" value="1"/>
</dbReference>
<dbReference type="PROSITE" id="PS50123">
    <property type="entry name" value="CHER"/>
    <property type="match status" value="1"/>
</dbReference>
<dbReference type="STRING" id="1337093.MBELCI_2396"/>
<accession>U3AFA6</accession>
<feature type="domain" description="CheB-type methylesterase" evidence="12">
    <location>
        <begin position="8"/>
        <end position="188"/>
    </location>
</feature>
<dbReference type="PRINTS" id="PR00996">
    <property type="entry name" value="CHERMTFRASE"/>
</dbReference>
<evidence type="ECO:0000256" key="5">
    <source>
        <dbReference type="ARBA" id="ARBA00022679"/>
    </source>
</evidence>
<evidence type="ECO:0000256" key="8">
    <source>
        <dbReference type="ARBA" id="ARBA00022777"/>
    </source>
</evidence>
<comment type="catalytic activity">
    <reaction evidence="1">
        <text>ATP + protein L-histidine = ADP + protein N-phospho-L-histidine.</text>
        <dbReference type="EC" id="2.7.13.3"/>
    </reaction>
</comment>
<dbReference type="GO" id="GO:0032259">
    <property type="term" value="P:methylation"/>
    <property type="evidence" value="ECO:0007669"/>
    <property type="project" value="UniProtKB-KW"/>
</dbReference>
<dbReference type="GO" id="GO:0000156">
    <property type="term" value="F:phosphorelay response regulator activity"/>
    <property type="evidence" value="ECO:0007669"/>
    <property type="project" value="InterPro"/>
</dbReference>
<dbReference type="EMBL" id="BATB01000034">
    <property type="protein sequence ID" value="GAD56344.1"/>
    <property type="molecule type" value="Genomic_DNA"/>
</dbReference>
<dbReference type="Gene3D" id="1.10.155.10">
    <property type="entry name" value="Chemotaxis receptor methyltransferase CheR, N-terminal domain"/>
    <property type="match status" value="1"/>
</dbReference>
<dbReference type="GO" id="GO:0004673">
    <property type="term" value="F:protein histidine kinase activity"/>
    <property type="evidence" value="ECO:0007669"/>
    <property type="project" value="UniProtKB-EC"/>
</dbReference>
<dbReference type="CDD" id="cd16434">
    <property type="entry name" value="CheB-CheR_fusion"/>
    <property type="match status" value="1"/>
</dbReference>
<feature type="active site" evidence="10">
    <location>
        <position position="41"/>
    </location>
</feature>
<evidence type="ECO:0000256" key="7">
    <source>
        <dbReference type="ARBA" id="ARBA00022741"/>
    </source>
</evidence>
<dbReference type="eggNOG" id="COG1352">
    <property type="taxonomic scope" value="Bacteria"/>
</dbReference>
<evidence type="ECO:0000256" key="3">
    <source>
        <dbReference type="ARBA" id="ARBA00022553"/>
    </source>
</evidence>
<evidence type="ECO:0000256" key="6">
    <source>
        <dbReference type="ARBA" id="ARBA00022691"/>
    </source>
</evidence>
<evidence type="ECO:0000313" key="14">
    <source>
        <dbReference type="EMBL" id="GAD56344.1"/>
    </source>
</evidence>
<feature type="coiled-coil region" evidence="11">
    <location>
        <begin position="640"/>
        <end position="709"/>
    </location>
</feature>
<protein>
    <submittedName>
        <fullName evidence="14">Chemotaxis protein methyltransferase cheR</fullName>
    </submittedName>
</protein>
<dbReference type="InterPro" id="IPR035965">
    <property type="entry name" value="PAS-like_dom_sf"/>
</dbReference>
<evidence type="ECO:0000313" key="15">
    <source>
        <dbReference type="Proteomes" id="UP000016566"/>
    </source>
</evidence>
<evidence type="ECO:0000256" key="2">
    <source>
        <dbReference type="ARBA" id="ARBA00001541"/>
    </source>
</evidence>
<keyword evidence="10" id="KW-0378">Hydrolase</keyword>
<evidence type="ECO:0000256" key="4">
    <source>
        <dbReference type="ARBA" id="ARBA00022603"/>
    </source>
</evidence>
<dbReference type="Gene3D" id="3.40.50.150">
    <property type="entry name" value="Vaccinia Virus protein VP39"/>
    <property type="match status" value="1"/>
</dbReference>
<dbReference type="AlphaFoldDB" id="U3AFA6"/>
<keyword evidence="4 14" id="KW-0489">Methyltransferase</keyword>
<dbReference type="InterPro" id="IPR029063">
    <property type="entry name" value="SAM-dependent_MTases_sf"/>
</dbReference>
<dbReference type="SUPFAM" id="SSF47757">
    <property type="entry name" value="Chemotaxis receptor methyltransferase CheR, N-terminal domain"/>
    <property type="match status" value="1"/>
</dbReference>
<dbReference type="Proteomes" id="UP000016566">
    <property type="component" value="Unassembled WGS sequence"/>
</dbReference>
<keyword evidence="3" id="KW-0597">Phosphoprotein</keyword>
<dbReference type="Gene3D" id="3.40.50.180">
    <property type="entry name" value="Methylesterase CheB, C-terminal domain"/>
    <property type="match status" value="1"/>
</dbReference>
<reference evidence="14" key="1">
    <citation type="journal article" date="2013" name="Genome Announc.">
        <title>Draft Genome Sequence of Loktanella cinnabarina LL-001T, Isolated from Deep-Sea Floor Sediment.</title>
        <authorList>
            <person name="Nishi S."/>
            <person name="Tsubouchi T."/>
            <person name="Takaki Y."/>
            <person name="Koyanagi R."/>
            <person name="Satoh N."/>
            <person name="Maruyama T."/>
            <person name="Hatada Y."/>
        </authorList>
    </citation>
    <scope>NUCLEOTIDE SEQUENCE [LARGE SCALE GENOMIC DNA]</scope>
    <source>
        <strain evidence="14">LL-001</strain>
    </source>
</reference>
<dbReference type="Gene3D" id="3.30.450.20">
    <property type="entry name" value="PAS domain"/>
    <property type="match status" value="1"/>
</dbReference>
<dbReference type="Pfam" id="PF01339">
    <property type="entry name" value="CheB_methylest"/>
    <property type="match status" value="1"/>
</dbReference>
<dbReference type="PROSITE" id="PS50122">
    <property type="entry name" value="CHEB"/>
    <property type="match status" value="1"/>
</dbReference>
<dbReference type="GO" id="GO:0006935">
    <property type="term" value="P:chemotaxis"/>
    <property type="evidence" value="ECO:0007669"/>
    <property type="project" value="UniProtKB-UniRule"/>
</dbReference>
<organism evidence="14 15">
    <name type="scientific">Limimaricola cinnabarinus LL-001</name>
    <dbReference type="NCBI Taxonomy" id="1337093"/>
    <lineage>
        <taxon>Bacteria</taxon>
        <taxon>Pseudomonadati</taxon>
        <taxon>Pseudomonadota</taxon>
        <taxon>Alphaproteobacteria</taxon>
        <taxon>Rhodobacterales</taxon>
        <taxon>Paracoccaceae</taxon>
        <taxon>Limimaricola</taxon>
    </lineage>
</organism>
<feature type="domain" description="CheR-type methyltransferase" evidence="13">
    <location>
        <begin position="211"/>
        <end position="471"/>
    </location>
</feature>
<evidence type="ECO:0000256" key="9">
    <source>
        <dbReference type="ARBA" id="ARBA00022840"/>
    </source>
</evidence>
<dbReference type="InterPro" id="IPR011102">
    <property type="entry name" value="Sig_transdc_His_kinase_HWE"/>
</dbReference>
<dbReference type="SUPFAM" id="SSF53335">
    <property type="entry name" value="S-adenosyl-L-methionine-dependent methyltransferases"/>
    <property type="match status" value="1"/>
</dbReference>
<dbReference type="InterPro" id="IPR035909">
    <property type="entry name" value="CheB_C"/>
</dbReference>
<dbReference type="eggNOG" id="COG5000">
    <property type="taxonomic scope" value="Bacteria"/>
</dbReference>
<keyword evidence="9" id="KW-0067">ATP-binding</keyword>
<dbReference type="GO" id="GO:0008983">
    <property type="term" value="F:protein-glutamate O-methyltransferase activity"/>
    <property type="evidence" value="ECO:0007669"/>
    <property type="project" value="UniProtKB-EC"/>
</dbReference>
<keyword evidence="8" id="KW-0418">Kinase</keyword>
<dbReference type="GO" id="GO:0005524">
    <property type="term" value="F:ATP binding"/>
    <property type="evidence" value="ECO:0007669"/>
    <property type="project" value="UniProtKB-KW"/>
</dbReference>
<evidence type="ECO:0000256" key="1">
    <source>
        <dbReference type="ARBA" id="ARBA00000085"/>
    </source>
</evidence>
<keyword evidence="11" id="KW-0175">Coiled coil</keyword>
<feature type="active site" evidence="10">
    <location>
        <position position="14"/>
    </location>
</feature>
<dbReference type="PANTHER" id="PTHR24422">
    <property type="entry name" value="CHEMOTAXIS PROTEIN METHYLTRANSFERASE"/>
    <property type="match status" value="1"/>
</dbReference>
<dbReference type="InterPro" id="IPR022642">
    <property type="entry name" value="CheR_C"/>
</dbReference>
<name>U3AFA6_9RHOB</name>
<dbReference type="GO" id="GO:0005737">
    <property type="term" value="C:cytoplasm"/>
    <property type="evidence" value="ECO:0007669"/>
    <property type="project" value="InterPro"/>
</dbReference>
<dbReference type="PANTHER" id="PTHR24422:SF27">
    <property type="entry name" value="PROTEIN-GLUTAMATE O-METHYLTRANSFERASE"/>
    <property type="match status" value="1"/>
</dbReference>
<dbReference type="SMART" id="SM00138">
    <property type="entry name" value="MeTrc"/>
    <property type="match status" value="1"/>
</dbReference>
<dbReference type="Pfam" id="PF13596">
    <property type="entry name" value="PAS_10"/>
    <property type="match status" value="1"/>
</dbReference>
<gene>
    <name evidence="14" type="ORF">MBELCI_2396</name>
</gene>
<dbReference type="InterPro" id="IPR000780">
    <property type="entry name" value="CheR_MeTrfase"/>
</dbReference>
<evidence type="ECO:0000259" key="12">
    <source>
        <dbReference type="PROSITE" id="PS50122"/>
    </source>
</evidence>
<proteinExistence type="predicted"/>
<dbReference type="eggNOG" id="COG2201">
    <property type="taxonomic scope" value="Bacteria"/>
</dbReference>
<dbReference type="InterPro" id="IPR036804">
    <property type="entry name" value="CheR_N_sf"/>
</dbReference>
<dbReference type="GO" id="GO:0008984">
    <property type="term" value="F:protein-glutamate methylesterase activity"/>
    <property type="evidence" value="ECO:0007669"/>
    <property type="project" value="InterPro"/>
</dbReference>
<keyword evidence="15" id="KW-1185">Reference proteome</keyword>
<keyword evidence="6" id="KW-0949">S-adenosyl-L-methionine</keyword>
<keyword evidence="7" id="KW-0547">Nucleotide-binding</keyword>
<dbReference type="InterPro" id="IPR022641">
    <property type="entry name" value="CheR_N"/>
</dbReference>
<comment type="catalytic activity">
    <reaction evidence="2">
        <text>L-glutamyl-[protein] + S-adenosyl-L-methionine = [protein]-L-glutamate 5-O-methyl ester + S-adenosyl-L-homocysteine</text>
        <dbReference type="Rhea" id="RHEA:24452"/>
        <dbReference type="Rhea" id="RHEA-COMP:10208"/>
        <dbReference type="Rhea" id="RHEA-COMP:10311"/>
        <dbReference type="ChEBI" id="CHEBI:29973"/>
        <dbReference type="ChEBI" id="CHEBI:57856"/>
        <dbReference type="ChEBI" id="CHEBI:59789"/>
        <dbReference type="ChEBI" id="CHEBI:82795"/>
        <dbReference type="EC" id="2.1.1.80"/>
    </reaction>
</comment>
<dbReference type="SUPFAM" id="SSF55785">
    <property type="entry name" value="PYP-like sensor domain (PAS domain)"/>
    <property type="match status" value="1"/>
</dbReference>
<dbReference type="Pfam" id="PF07536">
    <property type="entry name" value="HWE_HK"/>
    <property type="match status" value="1"/>
</dbReference>
<keyword evidence="5 14" id="KW-0808">Transferase</keyword>
<feature type="active site" evidence="10">
    <location>
        <position position="133"/>
    </location>
</feature>
<dbReference type="Pfam" id="PF01739">
    <property type="entry name" value="CheR"/>
    <property type="match status" value="1"/>
</dbReference>
<dbReference type="SUPFAM" id="SSF52738">
    <property type="entry name" value="Methylesterase CheB, C-terminal domain"/>
    <property type="match status" value="1"/>
</dbReference>
<evidence type="ECO:0000259" key="13">
    <source>
        <dbReference type="PROSITE" id="PS50123"/>
    </source>
</evidence>
<evidence type="ECO:0000256" key="11">
    <source>
        <dbReference type="SAM" id="Coils"/>
    </source>
</evidence>
<dbReference type="Pfam" id="PF03705">
    <property type="entry name" value="CheR_N"/>
    <property type="match status" value="1"/>
</dbReference>
<evidence type="ECO:0000256" key="10">
    <source>
        <dbReference type="PROSITE-ProRule" id="PRU00050"/>
    </source>
</evidence>
<comment type="caution">
    <text evidence="14">The sequence shown here is derived from an EMBL/GenBank/DDBJ whole genome shotgun (WGS) entry which is preliminary data.</text>
</comment>
<keyword evidence="10" id="KW-0145">Chemotaxis</keyword>